<feature type="binding site" evidence="17">
    <location>
        <position position="225"/>
    </location>
    <ligand>
        <name>FAD</name>
        <dbReference type="ChEBI" id="CHEBI:57692"/>
    </ligand>
</feature>
<dbReference type="PROSITE" id="PS00691">
    <property type="entry name" value="DNA_PHOTOLYASES_1_2"/>
    <property type="match status" value="1"/>
</dbReference>
<feature type="domain" description="Photolyase/cryptochrome alpha/beta" evidence="20">
    <location>
        <begin position="2"/>
        <end position="136"/>
    </location>
</feature>
<dbReference type="Gene3D" id="1.10.579.10">
    <property type="entry name" value="DNA Cyclobutane Dipyrimidine Photolyase, subunit A, domain 3"/>
    <property type="match status" value="1"/>
</dbReference>
<dbReference type="PRINTS" id="PR00147">
    <property type="entry name" value="DNAPHOTLYASE"/>
</dbReference>
<dbReference type="AlphaFoldDB" id="A0A5J6ZAS0"/>
<dbReference type="SUPFAM" id="SSF52425">
    <property type="entry name" value="Cryptochrome/photolyase, N-terminal domain"/>
    <property type="match status" value="1"/>
</dbReference>
<evidence type="ECO:0000256" key="8">
    <source>
        <dbReference type="ARBA" id="ARBA00022827"/>
    </source>
</evidence>
<dbReference type="Pfam" id="PF00875">
    <property type="entry name" value="DNA_photolyase"/>
    <property type="match status" value="1"/>
</dbReference>
<accession>A0A5J6ZAS0</accession>
<dbReference type="InterPro" id="IPR036155">
    <property type="entry name" value="Crypto/Photolyase_N_sf"/>
</dbReference>
<evidence type="ECO:0000256" key="2">
    <source>
        <dbReference type="ARBA" id="ARBA00005862"/>
    </source>
</evidence>
<feature type="binding site" evidence="17">
    <location>
        <begin position="376"/>
        <end position="378"/>
    </location>
    <ligand>
        <name>FAD</name>
        <dbReference type="ChEBI" id="CHEBI:57692"/>
    </ligand>
</feature>
<dbReference type="SUPFAM" id="SSF48173">
    <property type="entry name" value="Cryptochrome/photolyase FAD-binding domain"/>
    <property type="match status" value="1"/>
</dbReference>
<evidence type="ECO:0000259" key="20">
    <source>
        <dbReference type="PROSITE" id="PS51645"/>
    </source>
</evidence>
<evidence type="ECO:0000256" key="3">
    <source>
        <dbReference type="ARBA" id="ARBA00011245"/>
    </source>
</evidence>
<dbReference type="EMBL" id="CP042427">
    <property type="protein sequence ID" value="QFQ32474.1"/>
    <property type="molecule type" value="Genomic_DNA"/>
</dbReference>
<dbReference type="GO" id="GO:0003677">
    <property type="term" value="F:DNA binding"/>
    <property type="evidence" value="ECO:0007669"/>
    <property type="project" value="UniProtKB-KW"/>
</dbReference>
<evidence type="ECO:0000256" key="5">
    <source>
        <dbReference type="ARBA" id="ARBA00014046"/>
    </source>
</evidence>
<dbReference type="OrthoDB" id="9772484at2"/>
<comment type="function">
    <text evidence="15">Involved in repair of UV radiation-induced DNA damage. Catalyzes the light-dependent monomerization (300-600 nm) of cyclobutyl pyrimidine dimers (in cis-syn configuration), which are formed between adjacent bases on the same DNA strand upon exposure to ultraviolet radiation.</text>
</comment>
<evidence type="ECO:0000256" key="12">
    <source>
        <dbReference type="ARBA" id="ARBA00023239"/>
    </source>
</evidence>
<evidence type="ECO:0000256" key="1">
    <source>
        <dbReference type="ARBA" id="ARBA00001932"/>
    </source>
</evidence>
<dbReference type="PANTHER" id="PTHR11455">
    <property type="entry name" value="CRYPTOCHROME"/>
    <property type="match status" value="1"/>
</dbReference>
<evidence type="ECO:0000256" key="7">
    <source>
        <dbReference type="ARBA" id="ARBA00022763"/>
    </source>
</evidence>
<keyword evidence="9 19" id="KW-0157">Chromophore</keyword>
<evidence type="ECO:0000256" key="6">
    <source>
        <dbReference type="ARBA" id="ARBA00022630"/>
    </source>
</evidence>
<evidence type="ECO:0000256" key="10">
    <source>
        <dbReference type="ARBA" id="ARBA00023125"/>
    </source>
</evidence>
<keyword evidence="12 21" id="KW-0456">Lyase</keyword>
<dbReference type="InterPro" id="IPR014729">
    <property type="entry name" value="Rossmann-like_a/b/a_fold"/>
</dbReference>
<evidence type="ECO:0000256" key="19">
    <source>
        <dbReference type="RuleBase" id="RU004182"/>
    </source>
</evidence>
<proteinExistence type="inferred from homology"/>
<feature type="site" description="Electron transfer via tryptophanyl radical" evidence="18">
    <location>
        <position position="363"/>
    </location>
</feature>
<evidence type="ECO:0000256" key="17">
    <source>
        <dbReference type="PIRSR" id="PIRSR602081-1"/>
    </source>
</evidence>
<reference evidence="21 22" key="1">
    <citation type="submission" date="2019-07" db="EMBL/GenBank/DDBJ databases">
        <title>Buchnera limit thermal tolerance of host aphids.</title>
        <authorList>
            <person name="Zhang B."/>
            <person name="Moran N."/>
        </authorList>
    </citation>
    <scope>NUCLEOTIDE SEQUENCE [LARGE SCALE GENOMIC DNA]</scope>
    <source>
        <strain evidence="21 22">Afa-UT1</strain>
    </source>
</reference>
<feature type="binding site" evidence="17">
    <location>
        <position position="275"/>
    </location>
    <ligand>
        <name>FAD</name>
        <dbReference type="ChEBI" id="CHEBI:57692"/>
    </ligand>
</feature>
<keyword evidence="8 17" id="KW-0274">FAD</keyword>
<dbReference type="InterPro" id="IPR018394">
    <property type="entry name" value="DNA_photolyase_1_CS_C"/>
</dbReference>
<protein>
    <recommendedName>
        <fullName evidence="5">Deoxyribodipyrimidine photo-lyase</fullName>
        <ecNumber evidence="4">4.1.99.3</ecNumber>
    </recommendedName>
    <alternativeName>
        <fullName evidence="13">DNA photolyase</fullName>
    </alternativeName>
    <alternativeName>
        <fullName evidence="16">Photoreactivating enzyme</fullName>
    </alternativeName>
</protein>
<gene>
    <name evidence="21" type="primary">phrB</name>
    <name evidence="21" type="ORF">FQV33_00460</name>
</gene>
<evidence type="ECO:0000256" key="18">
    <source>
        <dbReference type="PIRSR" id="PIRSR602081-2"/>
    </source>
</evidence>
<evidence type="ECO:0000256" key="13">
    <source>
        <dbReference type="ARBA" id="ARBA00031671"/>
    </source>
</evidence>
<comment type="similarity">
    <text evidence="19">Belongs to the DNA photolyase family.</text>
</comment>
<keyword evidence="10" id="KW-0238">DNA-binding</keyword>
<evidence type="ECO:0000313" key="22">
    <source>
        <dbReference type="Proteomes" id="UP000325981"/>
    </source>
</evidence>
<keyword evidence="11" id="KW-0234">DNA repair</keyword>
<dbReference type="InterPro" id="IPR002081">
    <property type="entry name" value="Cryptochrome/DNA_photolyase_1"/>
</dbReference>
<evidence type="ECO:0000256" key="11">
    <source>
        <dbReference type="ARBA" id="ARBA00023204"/>
    </source>
</evidence>
<dbReference type="FunFam" id="1.10.579.10:FF:000003">
    <property type="entry name" value="Deoxyribodipyrimidine photo-lyase"/>
    <property type="match status" value="1"/>
</dbReference>
<organism evidence="21 22">
    <name type="scientific">Buchnera aphidicola</name>
    <name type="common">Aphis fabae</name>
    <dbReference type="NCBI Taxonomy" id="571430"/>
    <lineage>
        <taxon>Bacteria</taxon>
        <taxon>Pseudomonadati</taxon>
        <taxon>Pseudomonadota</taxon>
        <taxon>Gammaproteobacteria</taxon>
        <taxon>Enterobacterales</taxon>
        <taxon>Erwiniaceae</taxon>
        <taxon>Buchnera</taxon>
    </lineage>
</organism>
<evidence type="ECO:0000256" key="16">
    <source>
        <dbReference type="ARBA" id="ARBA00083107"/>
    </source>
</evidence>
<keyword evidence="6 17" id="KW-0285">Flavoprotein</keyword>
<comment type="catalytic activity">
    <reaction evidence="14">
        <text>cyclobutadipyrimidine (in DNA) = 2 pyrimidine residues (in DNA).</text>
        <dbReference type="EC" id="4.1.99.3"/>
    </reaction>
</comment>
<name>A0A5J6ZAS0_9GAMM</name>
<dbReference type="RefSeq" id="WP_158347619.1">
    <property type="nucleotide sequence ID" value="NZ_CP042427.1"/>
</dbReference>
<dbReference type="GO" id="GO:0009416">
    <property type="term" value="P:response to light stimulus"/>
    <property type="evidence" value="ECO:0007669"/>
    <property type="project" value="TreeGrafter"/>
</dbReference>
<dbReference type="GO" id="GO:0003904">
    <property type="term" value="F:deoxyribodipyrimidine photo-lyase activity"/>
    <property type="evidence" value="ECO:0007669"/>
    <property type="project" value="UniProtKB-EC"/>
</dbReference>
<dbReference type="GO" id="GO:0071949">
    <property type="term" value="F:FAD binding"/>
    <property type="evidence" value="ECO:0007669"/>
    <property type="project" value="TreeGrafter"/>
</dbReference>
<dbReference type="Gene3D" id="1.25.40.80">
    <property type="match status" value="1"/>
</dbReference>
<comment type="subunit">
    <text evidence="3">Monomer.</text>
</comment>
<evidence type="ECO:0000256" key="9">
    <source>
        <dbReference type="ARBA" id="ARBA00022991"/>
    </source>
</evidence>
<dbReference type="Gene3D" id="3.40.50.620">
    <property type="entry name" value="HUPs"/>
    <property type="match status" value="1"/>
</dbReference>
<comment type="cofactor">
    <cofactor evidence="1">
        <name>(6R)-5,10-methylene-5,6,7,8-tetrahydrofolate</name>
        <dbReference type="ChEBI" id="CHEBI:15636"/>
    </cofactor>
</comment>
<dbReference type="GO" id="GO:0000719">
    <property type="term" value="P:photoreactive repair"/>
    <property type="evidence" value="ECO:0007669"/>
    <property type="project" value="UniProtKB-ARBA"/>
</dbReference>
<sequence>MNKNLIWFRNDLRIYDNTALYNACLSNTDKVIGLFIFTPEQWNKHYVSIKKISFLYQNLMFLQKELLELNIILHHHECTDFLNSAEYLFYFCKKNKVNRLFYNYQYETNEQNRDNLITQKLSKQGVFIKGFHDSLLIEPSKIKNKNNKSYKKFYFFKKKIIDSLSKNIPICFPVPKKRNIHNYNIFPVHFIKNSNIKFNPHLFPIGEKKAINKFKYFCSHKLEDYFLKRNFPSLNNTSMLSPYLSLGVISARYCLQMILKKYQKTELTIILNSSWVNEIIWREFYYHLLINFPILGKSQSLLKWEKKIHWENNINYFNAWKNGQTGFPIIDAAMKQLNKTGWMHNRLRMITSSFLVKNLLIDWREGEKYFMYNLIDGDYALNNGGWQWSASIGSDSTPYIRIFNPLRQSKIFDKSGVFIKKYLPELKIIPNNYIHNPYEWIIKNDCKIDYPKPIINYKNSKEKFLSAYQLARLF</sequence>
<keyword evidence="7" id="KW-0227">DNA damage</keyword>
<evidence type="ECO:0000256" key="15">
    <source>
        <dbReference type="ARBA" id="ARBA00059220"/>
    </source>
</evidence>
<evidence type="ECO:0000256" key="14">
    <source>
        <dbReference type="ARBA" id="ARBA00033999"/>
    </source>
</evidence>
<feature type="site" description="Electron transfer via tryptophanyl radical" evidence="18">
    <location>
        <position position="386"/>
    </location>
</feature>
<dbReference type="PANTHER" id="PTHR11455:SF9">
    <property type="entry name" value="CRYPTOCHROME CIRCADIAN CLOCK 5 ISOFORM X1"/>
    <property type="match status" value="1"/>
</dbReference>
<dbReference type="EC" id="4.1.99.3" evidence="4"/>
<evidence type="ECO:0000256" key="4">
    <source>
        <dbReference type="ARBA" id="ARBA00013149"/>
    </source>
</evidence>
<dbReference type="Proteomes" id="UP000325981">
    <property type="component" value="Chromosome"/>
</dbReference>
<comment type="similarity">
    <text evidence="2">Belongs to the DNA photolyase class-1 family.</text>
</comment>
<dbReference type="InterPro" id="IPR006050">
    <property type="entry name" value="DNA_photolyase_N"/>
</dbReference>
<dbReference type="InterPro" id="IPR036134">
    <property type="entry name" value="Crypto/Photolyase_FAD-like_sf"/>
</dbReference>
<dbReference type="InterPro" id="IPR005101">
    <property type="entry name" value="Cryptochr/Photolyase_FAD-bd"/>
</dbReference>
<feature type="binding site" evidence="17">
    <location>
        <begin position="237"/>
        <end position="241"/>
    </location>
    <ligand>
        <name>FAD</name>
        <dbReference type="ChEBI" id="CHEBI:57692"/>
    </ligand>
</feature>
<comment type="cofactor">
    <cofactor evidence="17">
        <name>FAD</name>
        <dbReference type="ChEBI" id="CHEBI:57692"/>
    </cofactor>
    <text evidence="17">Binds 1 FAD per subunit.</text>
</comment>
<feature type="site" description="Electron transfer via tryptophanyl radical" evidence="18">
    <location>
        <position position="310"/>
    </location>
</feature>
<feature type="binding site" evidence="17">
    <location>
        <begin position="278"/>
        <end position="285"/>
    </location>
    <ligand>
        <name>FAD</name>
        <dbReference type="ChEBI" id="CHEBI:57692"/>
    </ligand>
</feature>
<dbReference type="Pfam" id="PF03441">
    <property type="entry name" value="FAD_binding_7"/>
    <property type="match status" value="1"/>
</dbReference>
<dbReference type="PROSITE" id="PS51645">
    <property type="entry name" value="PHR_CRY_ALPHA_BETA"/>
    <property type="match status" value="1"/>
</dbReference>
<evidence type="ECO:0000313" key="21">
    <source>
        <dbReference type="EMBL" id="QFQ32474.1"/>
    </source>
</evidence>
<dbReference type="NCBIfam" id="NF007955">
    <property type="entry name" value="PRK10674.1"/>
    <property type="match status" value="1"/>
</dbReference>